<dbReference type="SUPFAM" id="SSF54637">
    <property type="entry name" value="Thioesterase/thiol ester dehydrase-isomerase"/>
    <property type="match status" value="1"/>
</dbReference>
<dbReference type="InterPro" id="IPR006683">
    <property type="entry name" value="Thioestr_dom"/>
</dbReference>
<evidence type="ECO:0000313" key="3">
    <source>
        <dbReference type="Proteomes" id="UP001165120"/>
    </source>
</evidence>
<feature type="domain" description="Thioesterase" evidence="1">
    <location>
        <begin position="121"/>
        <end position="190"/>
    </location>
</feature>
<dbReference type="Proteomes" id="UP001165120">
    <property type="component" value="Unassembled WGS sequence"/>
</dbReference>
<dbReference type="InterPro" id="IPR029069">
    <property type="entry name" value="HotDog_dom_sf"/>
</dbReference>
<evidence type="ECO:0000259" key="1">
    <source>
        <dbReference type="Pfam" id="PF03061"/>
    </source>
</evidence>
<keyword evidence="3" id="KW-1185">Reference proteome</keyword>
<dbReference type="PANTHER" id="PTHR47260:SF4">
    <property type="entry name" value="MIOREX COMPLEX COMPONENT 3"/>
    <property type="match status" value="1"/>
</dbReference>
<dbReference type="Pfam" id="PF03061">
    <property type="entry name" value="4HBT"/>
    <property type="match status" value="1"/>
</dbReference>
<comment type="caution">
    <text evidence="2">The sequence shown here is derived from an EMBL/GenBank/DDBJ whole genome shotgun (WGS) entry which is preliminary data.</text>
</comment>
<name>A0A9W6SVD7_CANBO</name>
<dbReference type="PANTHER" id="PTHR47260">
    <property type="entry name" value="UPF0644 PROTEIN PB2B4.06"/>
    <property type="match status" value="1"/>
</dbReference>
<protein>
    <submittedName>
        <fullName evidence="2">Unnamed protein product</fullName>
    </submittedName>
</protein>
<dbReference type="AlphaFoldDB" id="A0A9W6SVD7"/>
<reference evidence="2" key="1">
    <citation type="submission" date="2023-04" db="EMBL/GenBank/DDBJ databases">
        <title>Candida boidinii NBRC 10035.</title>
        <authorList>
            <person name="Ichikawa N."/>
            <person name="Sato H."/>
            <person name="Tonouchi N."/>
        </authorList>
    </citation>
    <scope>NUCLEOTIDE SEQUENCE</scope>
    <source>
        <strain evidence="2">NBRC 10035</strain>
    </source>
</reference>
<accession>A0A9W6SVD7</accession>
<dbReference type="InterPro" id="IPR052061">
    <property type="entry name" value="PTE-AB_protein"/>
</dbReference>
<evidence type="ECO:0000313" key="2">
    <source>
        <dbReference type="EMBL" id="GME67154.1"/>
    </source>
</evidence>
<organism evidence="2 3">
    <name type="scientific">Candida boidinii</name>
    <name type="common">Yeast</name>
    <dbReference type="NCBI Taxonomy" id="5477"/>
    <lineage>
        <taxon>Eukaryota</taxon>
        <taxon>Fungi</taxon>
        <taxon>Dikarya</taxon>
        <taxon>Ascomycota</taxon>
        <taxon>Saccharomycotina</taxon>
        <taxon>Pichiomycetes</taxon>
        <taxon>Pichiales</taxon>
        <taxon>Pichiaceae</taxon>
        <taxon>Ogataea</taxon>
        <taxon>Ogataea/Candida clade</taxon>
    </lineage>
</organism>
<sequence length="224" mass="24784">MFRKALASVAGFGVGYSIFAKTWPDVPPAVILEEHDLHRKRVLDLIKNTKEYNTLINDPKYQLLDDDSNRIPEAHKVNQVTRGLFGGPKHLETEPILFLNKEDGKLKSFAYLGPGLAGRDGKIHNGVISTLLDEGTCFCGFEKLPSKRGVTAKLSVDFHAKAQPGSTVVLSANVVQSKGRKVVIDGDITTIPINKGDIAEKIAHAHCILVEPKWFKYLNWVPLF</sequence>
<dbReference type="Gene3D" id="3.10.129.10">
    <property type="entry name" value="Hotdog Thioesterase"/>
    <property type="match status" value="1"/>
</dbReference>
<gene>
    <name evidence="2" type="ORF">Cboi02_000058300</name>
</gene>
<proteinExistence type="predicted"/>
<dbReference type="EMBL" id="BSXN01000110">
    <property type="protein sequence ID" value="GME67154.1"/>
    <property type="molecule type" value="Genomic_DNA"/>
</dbReference>
<dbReference type="CDD" id="cd03443">
    <property type="entry name" value="PaaI_thioesterase"/>
    <property type="match status" value="1"/>
</dbReference>